<proteinExistence type="predicted"/>
<reference evidence="1" key="1">
    <citation type="journal article" date="2023" name="Mol. Biol. Evol.">
        <title>Third-Generation Sequencing Reveals the Adaptive Role of the Epigenome in Three Deep-Sea Polychaetes.</title>
        <authorList>
            <person name="Perez M."/>
            <person name="Aroh O."/>
            <person name="Sun Y."/>
            <person name="Lan Y."/>
            <person name="Juniper S.K."/>
            <person name="Young C.R."/>
            <person name="Angers B."/>
            <person name="Qian P.Y."/>
        </authorList>
    </citation>
    <scope>NUCLEOTIDE SEQUENCE</scope>
    <source>
        <strain evidence="1">R07B-5</strain>
    </source>
</reference>
<accession>A0AAD9KHS5</accession>
<dbReference type="AlphaFoldDB" id="A0AAD9KHS5"/>
<comment type="caution">
    <text evidence="1">The sequence shown here is derived from an EMBL/GenBank/DDBJ whole genome shotgun (WGS) entry which is preliminary data.</text>
</comment>
<dbReference type="Proteomes" id="UP001209878">
    <property type="component" value="Unassembled WGS sequence"/>
</dbReference>
<name>A0AAD9KHS5_RIDPI</name>
<keyword evidence="2" id="KW-1185">Reference proteome</keyword>
<protein>
    <submittedName>
        <fullName evidence="1">Uncharacterized protein</fullName>
    </submittedName>
</protein>
<dbReference type="EMBL" id="JAODUO010001073">
    <property type="protein sequence ID" value="KAK2171365.1"/>
    <property type="molecule type" value="Genomic_DNA"/>
</dbReference>
<organism evidence="1 2">
    <name type="scientific">Ridgeia piscesae</name>
    <name type="common">Tubeworm</name>
    <dbReference type="NCBI Taxonomy" id="27915"/>
    <lineage>
        <taxon>Eukaryota</taxon>
        <taxon>Metazoa</taxon>
        <taxon>Spiralia</taxon>
        <taxon>Lophotrochozoa</taxon>
        <taxon>Annelida</taxon>
        <taxon>Polychaeta</taxon>
        <taxon>Sedentaria</taxon>
        <taxon>Canalipalpata</taxon>
        <taxon>Sabellida</taxon>
        <taxon>Siboglinidae</taxon>
        <taxon>Ridgeia</taxon>
    </lineage>
</organism>
<gene>
    <name evidence="1" type="ORF">NP493_1068g00028</name>
</gene>
<evidence type="ECO:0000313" key="2">
    <source>
        <dbReference type="Proteomes" id="UP001209878"/>
    </source>
</evidence>
<sequence>MYLDVHYCRYQTAAGVVFYCHLMIFTGLCCHCLTMETTVHCHHPGVHGRGHCQTLHIATHCHHQDTCHCHYTLQCPHKGVYVAVYCPRQTLNIILHFHQRGVHVMVYYHHRTASDGVVCRVITMPCHPHHGAHIAPYYPYLLGCITLHHHPGTLGALFYPYLTPHIMPRHLEGDVAPSCHHPTAHVTQYYPLQGVTVATICMNHT</sequence>
<evidence type="ECO:0000313" key="1">
    <source>
        <dbReference type="EMBL" id="KAK2171365.1"/>
    </source>
</evidence>